<name>A0ABV2D204_9SPHN</name>
<evidence type="ECO:0000313" key="4">
    <source>
        <dbReference type="Proteomes" id="UP001548713"/>
    </source>
</evidence>
<reference evidence="3 4" key="1">
    <citation type="submission" date="2024-07" db="EMBL/GenBank/DDBJ databases">
        <title>Novosphingobium kalidii RD2P27.</title>
        <authorList>
            <person name="Sun J.-Q."/>
        </authorList>
    </citation>
    <scope>NUCLEOTIDE SEQUENCE [LARGE SCALE GENOMIC DNA]</scope>
    <source>
        <strain evidence="3 4">RD2P27</strain>
    </source>
</reference>
<evidence type="ECO:0000259" key="1">
    <source>
        <dbReference type="PROSITE" id="PS51707"/>
    </source>
</evidence>
<dbReference type="InterPro" id="IPR007899">
    <property type="entry name" value="CHAD_dom"/>
</dbReference>
<dbReference type="SMART" id="SM01118">
    <property type="entry name" value="CYTH"/>
    <property type="match status" value="1"/>
</dbReference>
<dbReference type="Gene3D" id="1.40.20.10">
    <property type="entry name" value="CHAD domain"/>
    <property type="match status" value="1"/>
</dbReference>
<dbReference type="PROSITE" id="PS51708">
    <property type="entry name" value="CHAD"/>
    <property type="match status" value="1"/>
</dbReference>
<comment type="caution">
    <text evidence="3">The sequence shown here is derived from an EMBL/GenBank/DDBJ whole genome shotgun (WGS) entry which is preliminary data.</text>
</comment>
<dbReference type="Proteomes" id="UP001548713">
    <property type="component" value="Unassembled WGS sequence"/>
</dbReference>
<protein>
    <submittedName>
        <fullName evidence="3">CHAD domain-containing protein</fullName>
    </submittedName>
</protein>
<dbReference type="PANTHER" id="PTHR39569">
    <property type="entry name" value="INORGANIC TRIPHOSPHATASE"/>
    <property type="match status" value="1"/>
</dbReference>
<dbReference type="EMBL" id="JBEWLY010000014">
    <property type="protein sequence ID" value="MET1755896.1"/>
    <property type="molecule type" value="Genomic_DNA"/>
</dbReference>
<gene>
    <name evidence="3" type="ORF">ABVV53_10550</name>
</gene>
<dbReference type="InterPro" id="IPR023577">
    <property type="entry name" value="CYTH_domain"/>
</dbReference>
<keyword evidence="4" id="KW-1185">Reference proteome</keyword>
<accession>A0ABV2D204</accession>
<dbReference type="CDD" id="cd07756">
    <property type="entry name" value="CYTH-like_Pase_CHAD"/>
    <property type="match status" value="1"/>
</dbReference>
<dbReference type="Gene3D" id="2.40.320.10">
    <property type="entry name" value="Hypothetical Protein Pfu-838710-001"/>
    <property type="match status" value="1"/>
</dbReference>
<sequence>MDEVELKLTIAGDAVASLKDSDVLAAEPEVRLLHAVYHDTPDHALAGAGFSLRIRATGKKRVQTVKADGGLAAGLFVRSEWETPVGSNAPVIDDSTPLKAMLGDRTEEVAPIFEVDVERSIWTLHEGDAEIELVLDIGQVHAGSSSESISEIELELKRGGPAALFDLARKLDAAAPLRLGVLSKAERGYRLTRPKRSVFKAEPVALDGEMKAAEAFQRIVQACLRQFRLNEAVLLEERSAEALHQARVALRRLRSAFSIFKPLIGADQRAASLRDELRWLAGELGNARNLDVLVDRVSAGKMRKRLKAAREEAYASVEATLASPRTRSLFLDLVEWLAAGKWLRAAKTQAARNEPAREFAASALNRLRRKVKKGGSDLEETDDETRHEVRKDAKKLRYASEFFAGLFDRKRERRRHKRFLSALEDLQDHLGALNDLATAPEEMIKLGLQDNAEAQKLLKNENKGELIAKAAEAHEALVDAKRFWR</sequence>
<dbReference type="SMART" id="SM00880">
    <property type="entry name" value="CHAD"/>
    <property type="match status" value="1"/>
</dbReference>
<dbReference type="InterPro" id="IPR038186">
    <property type="entry name" value="CHAD_dom_sf"/>
</dbReference>
<dbReference type="RefSeq" id="WP_353984387.1">
    <property type="nucleotide sequence ID" value="NZ_JBEWLY010000014.1"/>
</dbReference>
<evidence type="ECO:0000313" key="3">
    <source>
        <dbReference type="EMBL" id="MET1755896.1"/>
    </source>
</evidence>
<dbReference type="InterPro" id="IPR039013">
    <property type="entry name" value="YgiF"/>
</dbReference>
<feature type="domain" description="CHAD" evidence="2">
    <location>
        <begin position="209"/>
        <end position="485"/>
    </location>
</feature>
<proteinExistence type="predicted"/>
<dbReference type="Pfam" id="PF05235">
    <property type="entry name" value="CHAD"/>
    <property type="match status" value="1"/>
</dbReference>
<organism evidence="3 4">
    <name type="scientific">Novosphingobium kalidii</name>
    <dbReference type="NCBI Taxonomy" id="3230299"/>
    <lineage>
        <taxon>Bacteria</taxon>
        <taxon>Pseudomonadati</taxon>
        <taxon>Pseudomonadota</taxon>
        <taxon>Alphaproteobacteria</taxon>
        <taxon>Sphingomonadales</taxon>
        <taxon>Sphingomonadaceae</taxon>
        <taxon>Novosphingobium</taxon>
    </lineage>
</organism>
<feature type="domain" description="CYTH" evidence="1">
    <location>
        <begin position="1"/>
        <end position="195"/>
    </location>
</feature>
<dbReference type="InterPro" id="IPR033469">
    <property type="entry name" value="CYTH-like_dom_sf"/>
</dbReference>
<dbReference type="PANTHER" id="PTHR39569:SF1">
    <property type="entry name" value="INORGANIC TRIPHOSPHATASE"/>
    <property type="match status" value="1"/>
</dbReference>
<dbReference type="SUPFAM" id="SSF55154">
    <property type="entry name" value="CYTH-like phosphatases"/>
    <property type="match status" value="1"/>
</dbReference>
<evidence type="ECO:0000259" key="2">
    <source>
        <dbReference type="PROSITE" id="PS51708"/>
    </source>
</evidence>
<dbReference type="Pfam" id="PF01928">
    <property type="entry name" value="CYTH"/>
    <property type="match status" value="1"/>
</dbReference>
<dbReference type="PROSITE" id="PS51707">
    <property type="entry name" value="CYTH"/>
    <property type="match status" value="1"/>
</dbReference>